<dbReference type="PANTHER" id="PTHR13421">
    <property type="entry name" value="SNRNA-ACTIVATING PROTEIN COMPLEX SUBUNIT 3"/>
    <property type="match status" value="1"/>
</dbReference>
<keyword evidence="4" id="KW-0805">Transcription regulation</keyword>
<dbReference type="AlphaFoldDB" id="A0A232FBZ4"/>
<evidence type="ECO:0000256" key="10">
    <source>
        <dbReference type="ARBA" id="ARBA00029606"/>
    </source>
</evidence>
<evidence type="ECO:0000256" key="4">
    <source>
        <dbReference type="ARBA" id="ARBA00023015"/>
    </source>
</evidence>
<evidence type="ECO:0000256" key="3">
    <source>
        <dbReference type="ARBA" id="ARBA00013634"/>
    </source>
</evidence>
<gene>
    <name evidence="11" type="ORF">TSAR_008313</name>
</gene>
<protein>
    <recommendedName>
        <fullName evidence="3">snRNA-activating protein complex subunit 3</fullName>
    </recommendedName>
    <alternativeName>
        <fullName evidence="10">Small nuclear RNA-activating complex polypeptide 3</fullName>
    </alternativeName>
</protein>
<keyword evidence="12" id="KW-1185">Reference proteome</keyword>
<reference evidence="11 12" key="1">
    <citation type="journal article" date="2017" name="Curr. Biol.">
        <title>The Evolution of Venom by Co-option of Single-Copy Genes.</title>
        <authorList>
            <person name="Martinson E.O."/>
            <person name="Mrinalini"/>
            <person name="Kelkar Y.D."/>
            <person name="Chang C.H."/>
            <person name="Werren J.H."/>
        </authorList>
    </citation>
    <scope>NUCLEOTIDE SEQUENCE [LARGE SCALE GENOMIC DNA]</scope>
    <source>
        <strain evidence="11 12">Alberta</strain>
        <tissue evidence="11">Whole body</tissue>
    </source>
</reference>
<dbReference type="Proteomes" id="UP000215335">
    <property type="component" value="Unassembled WGS sequence"/>
</dbReference>
<evidence type="ECO:0000256" key="2">
    <source>
        <dbReference type="ARBA" id="ARBA00010410"/>
    </source>
</evidence>
<keyword evidence="6" id="KW-0804">Transcription</keyword>
<evidence type="ECO:0000256" key="7">
    <source>
        <dbReference type="ARBA" id="ARBA00023242"/>
    </source>
</evidence>
<evidence type="ECO:0000256" key="5">
    <source>
        <dbReference type="ARBA" id="ARBA00023125"/>
    </source>
</evidence>
<dbReference type="Pfam" id="PF12251">
    <property type="entry name" value="SNAPC3"/>
    <property type="match status" value="1"/>
</dbReference>
<dbReference type="PANTHER" id="PTHR13421:SF16">
    <property type="entry name" value="SNRNA-ACTIVATING PROTEIN COMPLEX SUBUNIT 3"/>
    <property type="match status" value="1"/>
</dbReference>
<comment type="subunit">
    <text evidence="9">Part of the SNAPc complex composed of 5 subunits: SNAPC1, SNAPC2, SNAPC3, SNAPC4 and SNAPC5. SNAPC3 interacts with SNAPC1.</text>
</comment>
<evidence type="ECO:0000256" key="6">
    <source>
        <dbReference type="ARBA" id="ARBA00023163"/>
    </source>
</evidence>
<organism evidence="11 12">
    <name type="scientific">Trichomalopsis sarcophagae</name>
    <dbReference type="NCBI Taxonomy" id="543379"/>
    <lineage>
        <taxon>Eukaryota</taxon>
        <taxon>Metazoa</taxon>
        <taxon>Ecdysozoa</taxon>
        <taxon>Arthropoda</taxon>
        <taxon>Hexapoda</taxon>
        <taxon>Insecta</taxon>
        <taxon>Pterygota</taxon>
        <taxon>Neoptera</taxon>
        <taxon>Endopterygota</taxon>
        <taxon>Hymenoptera</taxon>
        <taxon>Apocrita</taxon>
        <taxon>Proctotrupomorpha</taxon>
        <taxon>Chalcidoidea</taxon>
        <taxon>Pteromalidae</taxon>
        <taxon>Pteromalinae</taxon>
        <taxon>Trichomalopsis</taxon>
    </lineage>
</organism>
<sequence>MTTKNPSRGIYDQCYKGSSLVNINSKFDEYRNIIATSKFHNHYERNDSSYITNVSNVSEEMSDLLDSHCSIDHLTVDGELSKMSKSSYEWCKDPADPSILDSIQLKTVKNTMRRNQLKNHQVHAKYRSEKPIIYEPSALPHSNGSLTPEKDILVFVRVYVPFTSRHKQSTGALGKLCLDSVIALYGSQTLDKLRDKIMCISDYSVSVDLSDAPVRKKTQNAKEVYKSGFFFIEDTFYNDCRDPNNKDNSQTIREWAESRNYGTYKVAKMEDTKIESLTLKFGFPWVYQHQGDCEHLISFSDARLVNATEELNKDCYPRIVRIKPRPNRYCMTCGIYSVTWVTTRNSRLPHNPCLFCDSCFKSYNYIKGKKIGNFQAFPYPYDNDLLQPNYVESMRMKPTTSVSQVKAKEAPSFKTEYLQMNFTD</sequence>
<keyword evidence="5" id="KW-0238">DNA-binding</keyword>
<dbReference type="EMBL" id="NNAY01000442">
    <property type="protein sequence ID" value="OXU28356.1"/>
    <property type="molecule type" value="Genomic_DNA"/>
</dbReference>
<dbReference type="GO" id="GO:0042796">
    <property type="term" value="P:snRNA transcription by RNA polymerase III"/>
    <property type="evidence" value="ECO:0007669"/>
    <property type="project" value="TreeGrafter"/>
</dbReference>
<keyword evidence="7" id="KW-0539">Nucleus</keyword>
<evidence type="ECO:0000313" key="11">
    <source>
        <dbReference type="EMBL" id="OXU28356.1"/>
    </source>
</evidence>
<dbReference type="GO" id="GO:0019185">
    <property type="term" value="C:snRNA-activating protein complex"/>
    <property type="evidence" value="ECO:0007669"/>
    <property type="project" value="TreeGrafter"/>
</dbReference>
<dbReference type="GO" id="GO:0003681">
    <property type="term" value="F:bent DNA binding"/>
    <property type="evidence" value="ECO:0007669"/>
    <property type="project" value="TreeGrafter"/>
</dbReference>
<dbReference type="InterPro" id="IPR022042">
    <property type="entry name" value="snRNA-activating_su3"/>
</dbReference>
<dbReference type="GO" id="GO:0042795">
    <property type="term" value="P:snRNA transcription by RNA polymerase II"/>
    <property type="evidence" value="ECO:0007669"/>
    <property type="project" value="TreeGrafter"/>
</dbReference>
<dbReference type="GO" id="GO:0005634">
    <property type="term" value="C:nucleus"/>
    <property type="evidence" value="ECO:0007669"/>
    <property type="project" value="UniProtKB-SubCell"/>
</dbReference>
<evidence type="ECO:0000256" key="8">
    <source>
        <dbReference type="ARBA" id="ARBA00025193"/>
    </source>
</evidence>
<comment type="similarity">
    <text evidence="2">Belongs to the SNAPC3/SRD2 family.</text>
</comment>
<dbReference type="GO" id="GO:0001046">
    <property type="term" value="F:core promoter sequence-specific DNA binding"/>
    <property type="evidence" value="ECO:0007669"/>
    <property type="project" value="TreeGrafter"/>
</dbReference>
<name>A0A232FBZ4_9HYME</name>
<comment type="subcellular location">
    <subcellularLocation>
        <location evidence="1">Nucleus</location>
    </subcellularLocation>
</comment>
<accession>A0A232FBZ4</accession>
<evidence type="ECO:0000256" key="1">
    <source>
        <dbReference type="ARBA" id="ARBA00004123"/>
    </source>
</evidence>
<comment type="caution">
    <text evidence="11">The sequence shown here is derived from an EMBL/GenBank/DDBJ whole genome shotgun (WGS) entry which is preliminary data.</text>
</comment>
<dbReference type="GO" id="GO:0001006">
    <property type="term" value="F:RNA polymerase III type 3 promoter sequence-specific DNA binding"/>
    <property type="evidence" value="ECO:0007669"/>
    <property type="project" value="TreeGrafter"/>
</dbReference>
<evidence type="ECO:0000256" key="9">
    <source>
        <dbReference type="ARBA" id="ARBA00025958"/>
    </source>
</evidence>
<comment type="function">
    <text evidence="8">Part of the SNAPc complex required for the transcription of both RNA polymerase II and III small-nuclear RNA genes. Binds to the proximal sequence element (PSE), a non-TATA-box basal promoter element common to these 2 types of genes. Recruits TBP and BRF2 to the U6 snRNA TATA box.</text>
</comment>
<dbReference type="OrthoDB" id="46583at2759"/>
<evidence type="ECO:0000313" key="12">
    <source>
        <dbReference type="Proteomes" id="UP000215335"/>
    </source>
</evidence>
<proteinExistence type="inferred from homology"/>
<dbReference type="GO" id="GO:0000978">
    <property type="term" value="F:RNA polymerase II cis-regulatory region sequence-specific DNA binding"/>
    <property type="evidence" value="ECO:0007669"/>
    <property type="project" value="TreeGrafter"/>
</dbReference>
<dbReference type="STRING" id="543379.A0A232FBZ4"/>